<protein>
    <submittedName>
        <fullName evidence="1">Uncharacterized protein</fullName>
    </submittedName>
</protein>
<dbReference type="EMBL" id="CP116614">
    <property type="protein sequence ID" value="WCG02188.1"/>
    <property type="molecule type" value="Genomic_DNA"/>
</dbReference>
<dbReference type="Proteomes" id="UP001179501">
    <property type="component" value="Chromosome"/>
</dbReference>
<accession>A0AAE9XAJ7</accession>
<dbReference type="AlphaFoldDB" id="A0AAE9XAJ7"/>
<reference evidence="1" key="1">
    <citation type="submission" date="2023-01" db="EMBL/GenBank/DDBJ databases">
        <title>Phages are important unrecognized players in the ecology of the oral pathogen Porphyromonas gingivalis.</title>
        <authorList>
            <person name="Matrishin C.B."/>
            <person name="Kauffman K.M."/>
        </authorList>
    </citation>
    <scope>NUCLEOTIDE SEQUENCE</scope>
    <source>
        <strain evidence="1">ATCC 49417</strain>
    </source>
</reference>
<organism evidence="1 2">
    <name type="scientific">Porphyromonas gingivalis</name>
    <name type="common">Bacteroides gingivalis</name>
    <dbReference type="NCBI Taxonomy" id="837"/>
    <lineage>
        <taxon>Bacteria</taxon>
        <taxon>Pseudomonadati</taxon>
        <taxon>Bacteroidota</taxon>
        <taxon>Bacteroidia</taxon>
        <taxon>Bacteroidales</taxon>
        <taxon>Porphyromonadaceae</taxon>
        <taxon>Porphyromonas</taxon>
    </lineage>
</organism>
<gene>
    <name evidence="1" type="ORF">NY151_05730</name>
</gene>
<evidence type="ECO:0000313" key="2">
    <source>
        <dbReference type="Proteomes" id="UP001179501"/>
    </source>
</evidence>
<sequence length="52" mass="5557">MRAEVGEVVLIGNLAESIIDTLCHACHAGTLADEVLSLADSEHESEHDALDR</sequence>
<proteinExistence type="predicted"/>
<dbReference type="RefSeq" id="WP_271935074.1">
    <property type="nucleotide sequence ID" value="NZ_CP116614.1"/>
</dbReference>
<evidence type="ECO:0000313" key="1">
    <source>
        <dbReference type="EMBL" id="WCG02188.1"/>
    </source>
</evidence>
<name>A0AAE9XAJ7_PORGN</name>